<evidence type="ECO:0000256" key="6">
    <source>
        <dbReference type="ARBA" id="ARBA00022695"/>
    </source>
</evidence>
<dbReference type="SMART" id="SM00480">
    <property type="entry name" value="POL3Bc"/>
    <property type="match status" value="1"/>
</dbReference>
<organism evidence="14 15">
    <name type="scientific">Desulfosarcina alkanivorans</name>
    <dbReference type="NCBI Taxonomy" id="571177"/>
    <lineage>
        <taxon>Bacteria</taxon>
        <taxon>Pseudomonadati</taxon>
        <taxon>Thermodesulfobacteriota</taxon>
        <taxon>Desulfobacteria</taxon>
        <taxon>Desulfobacterales</taxon>
        <taxon>Desulfosarcinaceae</taxon>
        <taxon>Desulfosarcina</taxon>
    </lineage>
</organism>
<dbReference type="Pfam" id="PF02767">
    <property type="entry name" value="DNA_pol3_beta_2"/>
    <property type="match status" value="1"/>
</dbReference>
<feature type="domain" description="DNA polymerase III beta sliding clamp central" evidence="12">
    <location>
        <begin position="129"/>
        <end position="249"/>
    </location>
</feature>
<evidence type="ECO:0000256" key="3">
    <source>
        <dbReference type="ARBA" id="ARBA00021035"/>
    </source>
</evidence>
<dbReference type="GO" id="GO:0005737">
    <property type="term" value="C:cytoplasm"/>
    <property type="evidence" value="ECO:0007669"/>
    <property type="project" value="UniProtKB-SubCell"/>
</dbReference>
<dbReference type="InterPro" id="IPR046938">
    <property type="entry name" value="DNA_clamp_sf"/>
</dbReference>
<dbReference type="InterPro" id="IPR001001">
    <property type="entry name" value="DNA_polIII_beta"/>
</dbReference>
<evidence type="ECO:0000256" key="7">
    <source>
        <dbReference type="ARBA" id="ARBA00022705"/>
    </source>
</evidence>
<keyword evidence="4 10" id="KW-0963">Cytoplasm</keyword>
<protein>
    <recommendedName>
        <fullName evidence="3 10">Beta sliding clamp</fullName>
    </recommendedName>
</protein>
<comment type="subunit">
    <text evidence="10">Forms a ring-shaped head-to-tail homodimer around DNA.</text>
</comment>
<dbReference type="PIRSF" id="PIRSF000804">
    <property type="entry name" value="DNA_pol_III_b"/>
    <property type="match status" value="1"/>
</dbReference>
<evidence type="ECO:0000256" key="5">
    <source>
        <dbReference type="ARBA" id="ARBA00022679"/>
    </source>
</evidence>
<dbReference type="GO" id="GO:0003677">
    <property type="term" value="F:DNA binding"/>
    <property type="evidence" value="ECO:0007669"/>
    <property type="project" value="UniProtKB-UniRule"/>
</dbReference>
<comment type="similarity">
    <text evidence="2 10">Belongs to the beta sliding clamp family.</text>
</comment>
<gene>
    <name evidence="14" type="primary">dnaN</name>
    <name evidence="14" type="ORF">DSCA_41390</name>
</gene>
<dbReference type="GO" id="GO:0009360">
    <property type="term" value="C:DNA polymerase III complex"/>
    <property type="evidence" value="ECO:0007669"/>
    <property type="project" value="InterPro"/>
</dbReference>
<keyword evidence="15" id="KW-1185">Reference proteome</keyword>
<dbReference type="SUPFAM" id="SSF55979">
    <property type="entry name" value="DNA clamp"/>
    <property type="match status" value="3"/>
</dbReference>
<dbReference type="InterPro" id="IPR022637">
    <property type="entry name" value="DNA_polIII_beta_cen"/>
</dbReference>
<evidence type="ECO:0000256" key="9">
    <source>
        <dbReference type="ARBA" id="ARBA00023125"/>
    </source>
</evidence>
<dbReference type="GO" id="GO:0003887">
    <property type="term" value="F:DNA-directed DNA polymerase activity"/>
    <property type="evidence" value="ECO:0007669"/>
    <property type="project" value="UniProtKB-UniRule"/>
</dbReference>
<dbReference type="Pfam" id="PF02768">
    <property type="entry name" value="DNA_pol3_beta_3"/>
    <property type="match status" value="1"/>
</dbReference>
<evidence type="ECO:0000256" key="4">
    <source>
        <dbReference type="ARBA" id="ARBA00022490"/>
    </source>
</evidence>
<dbReference type="GO" id="GO:0008408">
    <property type="term" value="F:3'-5' exonuclease activity"/>
    <property type="evidence" value="ECO:0007669"/>
    <property type="project" value="InterPro"/>
</dbReference>
<dbReference type="Gene3D" id="3.70.10.10">
    <property type="match status" value="1"/>
</dbReference>
<keyword evidence="5 10" id="KW-0808">Transferase</keyword>
<dbReference type="InterPro" id="IPR022634">
    <property type="entry name" value="DNA_polIII_beta_N"/>
</dbReference>
<keyword evidence="9" id="KW-0238">DNA-binding</keyword>
<dbReference type="PANTHER" id="PTHR30478:SF0">
    <property type="entry name" value="BETA SLIDING CLAMP"/>
    <property type="match status" value="1"/>
</dbReference>
<sequence>MKFIINKFQIVNVLAKVQGLTGRRSNLAITENILIRSVPEGIHLTATDLETGFEGFYPASVEKEGAVAVSAKKLYEILREFPSEDILINEVENRWIEIGNETVQYHIVGMNPDDFPETPHITEVDFFPIDASVFEKMIERSTIISSAGDEKRAHINGVFIERMHGENSHRLRFVSTDGSRLNTVDHEYRLPATIPSGEGVLVPKKGLNEVAKFLDVEGEVQVGIKDSNFIVKKEKETIIIRMLEGEFPKYEDILNKGEDHHIQLDKVKFGKMLKRMSILATDNYKGAVFTFDNNKLMVTATNPDYGESKEETEIDFSGNPIEAAFNPKFFLDTLSVVDDDHVIINIVDSSRPCIIEGDSDRTFISVIMPMRI</sequence>
<evidence type="ECO:0000313" key="14">
    <source>
        <dbReference type="EMBL" id="BBO70209.1"/>
    </source>
</evidence>
<dbReference type="OrthoDB" id="8421503at2"/>
<dbReference type="AlphaFoldDB" id="A0A5K7YQN6"/>
<evidence type="ECO:0000256" key="10">
    <source>
        <dbReference type="PIRNR" id="PIRNR000804"/>
    </source>
</evidence>
<dbReference type="EMBL" id="AP021874">
    <property type="protein sequence ID" value="BBO70209.1"/>
    <property type="molecule type" value="Genomic_DNA"/>
</dbReference>
<evidence type="ECO:0000259" key="12">
    <source>
        <dbReference type="Pfam" id="PF02767"/>
    </source>
</evidence>
<proteinExistence type="inferred from homology"/>
<comment type="function">
    <text evidence="10">Confers DNA tethering and processivity to DNA polymerases and other proteins. Acts as a clamp, forming a ring around DNA (a reaction catalyzed by the clamp-loading complex) which diffuses in an ATP-independent manner freely and bidirectionally along dsDNA. Initially characterized for its ability to contact the catalytic subunit of DNA polymerase III (Pol III), a complex, multichain enzyme responsible for most of the replicative synthesis in bacteria; Pol III exhibits 3'-5' exonuclease proofreading activity. The beta chain is required for initiation of replication as well as for processivity of DNA replication.</text>
</comment>
<feature type="domain" description="DNA polymerase III beta sliding clamp N-terminal" evidence="11">
    <location>
        <begin position="1"/>
        <end position="118"/>
    </location>
</feature>
<evidence type="ECO:0000259" key="11">
    <source>
        <dbReference type="Pfam" id="PF00712"/>
    </source>
</evidence>
<dbReference type="InterPro" id="IPR022635">
    <property type="entry name" value="DNA_polIII_beta_C"/>
</dbReference>
<name>A0A5K7YQN6_9BACT</name>
<evidence type="ECO:0000256" key="8">
    <source>
        <dbReference type="ARBA" id="ARBA00022932"/>
    </source>
</evidence>
<dbReference type="CDD" id="cd00140">
    <property type="entry name" value="beta_clamp"/>
    <property type="match status" value="1"/>
</dbReference>
<dbReference type="Proteomes" id="UP000427906">
    <property type="component" value="Chromosome"/>
</dbReference>
<keyword evidence="7 10" id="KW-0235">DNA replication</keyword>
<dbReference type="RefSeq" id="WP_155318175.1">
    <property type="nucleotide sequence ID" value="NZ_AP021874.1"/>
</dbReference>
<dbReference type="PANTHER" id="PTHR30478">
    <property type="entry name" value="DNA POLYMERASE III SUBUNIT BETA"/>
    <property type="match status" value="1"/>
</dbReference>
<keyword evidence="8 10" id="KW-0239">DNA-directed DNA polymerase</keyword>
<dbReference type="GO" id="GO:0006271">
    <property type="term" value="P:DNA strand elongation involved in DNA replication"/>
    <property type="evidence" value="ECO:0007669"/>
    <property type="project" value="TreeGrafter"/>
</dbReference>
<reference evidence="14 15" key="1">
    <citation type="submission" date="2019-11" db="EMBL/GenBank/DDBJ databases">
        <title>Comparative genomics of hydrocarbon-degrading Desulfosarcina strains.</title>
        <authorList>
            <person name="Watanabe M."/>
            <person name="Kojima H."/>
            <person name="Fukui M."/>
        </authorList>
    </citation>
    <scope>NUCLEOTIDE SEQUENCE [LARGE SCALE GENOMIC DNA]</scope>
    <source>
        <strain evidence="14 15">PL12</strain>
    </source>
</reference>
<dbReference type="NCBIfam" id="TIGR00663">
    <property type="entry name" value="dnan"/>
    <property type="match status" value="1"/>
</dbReference>
<dbReference type="KEGG" id="dalk:DSCA_41390"/>
<dbReference type="Gene3D" id="3.10.150.10">
    <property type="entry name" value="DNA Polymerase III, subunit A, domain 2"/>
    <property type="match status" value="1"/>
</dbReference>
<evidence type="ECO:0000256" key="2">
    <source>
        <dbReference type="ARBA" id="ARBA00010752"/>
    </source>
</evidence>
<comment type="subcellular location">
    <subcellularLocation>
        <location evidence="1 10">Cytoplasm</location>
    </subcellularLocation>
</comment>
<evidence type="ECO:0000256" key="1">
    <source>
        <dbReference type="ARBA" id="ARBA00004496"/>
    </source>
</evidence>
<evidence type="ECO:0000313" key="15">
    <source>
        <dbReference type="Proteomes" id="UP000427906"/>
    </source>
</evidence>
<evidence type="ECO:0000259" key="13">
    <source>
        <dbReference type="Pfam" id="PF02768"/>
    </source>
</evidence>
<accession>A0A5K7YQN6</accession>
<feature type="domain" description="DNA polymerase III beta sliding clamp C-terminal" evidence="13">
    <location>
        <begin position="253"/>
        <end position="371"/>
    </location>
</feature>
<dbReference type="Pfam" id="PF00712">
    <property type="entry name" value="DNA_pol3_beta"/>
    <property type="match status" value="1"/>
</dbReference>
<keyword evidence="6 10" id="KW-0548">Nucleotidyltransferase</keyword>